<dbReference type="InterPro" id="IPR000462">
    <property type="entry name" value="CDP-OH_P_trans"/>
</dbReference>
<evidence type="ECO:0000256" key="9">
    <source>
        <dbReference type="ARBA" id="ARBA00023209"/>
    </source>
</evidence>
<keyword evidence="3" id="KW-0444">Lipid biosynthesis</keyword>
<dbReference type="PANTHER" id="PTHR14269:SF62">
    <property type="entry name" value="CDP-DIACYLGLYCEROL--GLYCEROL-3-PHOSPHATE 3-PHOSPHATIDYLTRANSFERASE 1, CHLOROPLASTIC"/>
    <property type="match status" value="1"/>
</dbReference>
<feature type="transmembrane region" description="Helical" evidence="12">
    <location>
        <begin position="292"/>
        <end position="316"/>
    </location>
</feature>
<dbReference type="InterPro" id="IPR043130">
    <property type="entry name" value="CDP-OH_PTrfase_TM_dom"/>
</dbReference>
<evidence type="ECO:0000256" key="5">
    <source>
        <dbReference type="ARBA" id="ARBA00022692"/>
    </source>
</evidence>
<gene>
    <name evidence="13" type="ORF">CSSPTR1EN2_LOCUS20713</name>
</gene>
<keyword evidence="4 11" id="KW-0808">Transferase</keyword>
<accession>A0ABP0UWU9</accession>
<proteinExistence type="inferred from homology"/>
<keyword evidence="7" id="KW-0443">Lipid metabolism</keyword>
<evidence type="ECO:0000256" key="1">
    <source>
        <dbReference type="ARBA" id="ARBA00004141"/>
    </source>
</evidence>
<evidence type="ECO:0000256" key="8">
    <source>
        <dbReference type="ARBA" id="ARBA00023136"/>
    </source>
</evidence>
<comment type="subcellular location">
    <subcellularLocation>
        <location evidence="1">Membrane</location>
        <topology evidence="1">Multi-pass membrane protein</topology>
    </subcellularLocation>
</comment>
<protein>
    <recommendedName>
        <fullName evidence="15">CDP-diacylglycerol--glycerol-3-phosphate 3-phosphatidyltransferase</fullName>
    </recommendedName>
</protein>
<comment type="similarity">
    <text evidence="2 11">Belongs to the CDP-alcohol phosphatidyltransferase class-I family.</text>
</comment>
<keyword evidence="5 12" id="KW-0812">Transmembrane</keyword>
<evidence type="ECO:0000256" key="7">
    <source>
        <dbReference type="ARBA" id="ARBA00023098"/>
    </source>
</evidence>
<keyword evidence="8 12" id="KW-0472">Membrane</keyword>
<evidence type="ECO:0000256" key="12">
    <source>
        <dbReference type="SAM" id="Phobius"/>
    </source>
</evidence>
<dbReference type="Proteomes" id="UP001497512">
    <property type="component" value="Chromosome 7"/>
</dbReference>
<evidence type="ECO:0000313" key="14">
    <source>
        <dbReference type="Proteomes" id="UP001497512"/>
    </source>
</evidence>
<evidence type="ECO:0000256" key="4">
    <source>
        <dbReference type="ARBA" id="ARBA00022679"/>
    </source>
</evidence>
<evidence type="ECO:0000256" key="3">
    <source>
        <dbReference type="ARBA" id="ARBA00022516"/>
    </source>
</evidence>
<dbReference type="InterPro" id="IPR004570">
    <property type="entry name" value="Phosphatidylglycerol_P_synth"/>
</dbReference>
<evidence type="ECO:0000256" key="6">
    <source>
        <dbReference type="ARBA" id="ARBA00022989"/>
    </source>
</evidence>
<reference evidence="13" key="1">
    <citation type="submission" date="2024-02" db="EMBL/GenBank/DDBJ databases">
        <authorList>
            <consortium name="ELIXIR-Norway"/>
            <consortium name="Elixir Norway"/>
        </authorList>
    </citation>
    <scope>NUCLEOTIDE SEQUENCE</scope>
</reference>
<evidence type="ECO:0000256" key="2">
    <source>
        <dbReference type="ARBA" id="ARBA00010441"/>
    </source>
</evidence>
<dbReference type="InterPro" id="IPR048254">
    <property type="entry name" value="CDP_ALCOHOL_P_TRANSF_CS"/>
</dbReference>
<evidence type="ECO:0000313" key="13">
    <source>
        <dbReference type="EMBL" id="CAK9231534.1"/>
    </source>
</evidence>
<dbReference type="Gene3D" id="1.20.120.1760">
    <property type="match status" value="1"/>
</dbReference>
<keyword evidence="9" id="KW-0594">Phospholipid biosynthesis</keyword>
<dbReference type="EMBL" id="OZ019899">
    <property type="protein sequence ID" value="CAK9231534.1"/>
    <property type="molecule type" value="Genomic_DNA"/>
</dbReference>
<evidence type="ECO:0008006" key="15">
    <source>
        <dbReference type="Google" id="ProtNLM"/>
    </source>
</evidence>
<evidence type="ECO:0000256" key="11">
    <source>
        <dbReference type="RuleBase" id="RU003750"/>
    </source>
</evidence>
<dbReference type="Pfam" id="PF01066">
    <property type="entry name" value="CDP-OH_P_transf"/>
    <property type="match status" value="1"/>
</dbReference>
<keyword evidence="14" id="KW-1185">Reference proteome</keyword>
<dbReference type="InterPro" id="IPR050324">
    <property type="entry name" value="CDP-alcohol_PTase-I"/>
</dbReference>
<dbReference type="NCBIfam" id="TIGR00560">
    <property type="entry name" value="pgsA"/>
    <property type="match status" value="1"/>
</dbReference>
<keyword evidence="10" id="KW-1208">Phospholipid metabolism</keyword>
<dbReference type="PANTHER" id="PTHR14269">
    <property type="entry name" value="CDP-DIACYLGLYCEROL--GLYCEROL-3-PHOSPHATE 3-PHOSPHATIDYLTRANSFERASE-RELATED"/>
    <property type="match status" value="1"/>
</dbReference>
<dbReference type="PROSITE" id="PS00379">
    <property type="entry name" value="CDP_ALCOHOL_P_TRANSF"/>
    <property type="match status" value="1"/>
</dbReference>
<organism evidence="13 14">
    <name type="scientific">Sphagnum troendelagicum</name>
    <dbReference type="NCBI Taxonomy" id="128251"/>
    <lineage>
        <taxon>Eukaryota</taxon>
        <taxon>Viridiplantae</taxon>
        <taxon>Streptophyta</taxon>
        <taxon>Embryophyta</taxon>
        <taxon>Bryophyta</taxon>
        <taxon>Sphagnophytina</taxon>
        <taxon>Sphagnopsida</taxon>
        <taxon>Sphagnales</taxon>
        <taxon>Sphagnaceae</taxon>
        <taxon>Sphagnum</taxon>
    </lineage>
</organism>
<sequence>MSVSQNNVCVPAMLPHLPSMATCSSWSSSLLSSSRFSNGRELPGRSSWKLRSKPSGCFVGSCFRNLGILGFREGFGLGRRRRSDEAFIGGRKSRSCSYKKDYVFFFKAVSSNAGEDGNDLLEISRRGSNPTKLLTLPTILTLCRVAAVPALLTVFYSSEEYAAVAGTTIFVAAALTDWLDGYLARKMGVISEFGAFLDPVADKLMVAAALVLLCTRPLAMPWARLHPWILPLPAIAIIGREITMSALREWAASQGGNLHKAVAVSSLGKLKTASQMVAITLLLATQDGRGGALGAMGVALLYIAAGLALWSLAVYIKAIFGNLAA</sequence>
<keyword evidence="6 12" id="KW-1133">Transmembrane helix</keyword>
<name>A0ABP0UWU9_9BRYO</name>
<evidence type="ECO:0000256" key="10">
    <source>
        <dbReference type="ARBA" id="ARBA00023264"/>
    </source>
</evidence>